<feature type="domain" description="HTH araC/xylS-type" evidence="3">
    <location>
        <begin position="108"/>
        <end position="205"/>
    </location>
</feature>
<dbReference type="InterPro" id="IPR018060">
    <property type="entry name" value="HTH_AraC"/>
</dbReference>
<name>W5Y0E6_9CORY</name>
<keyword evidence="1" id="KW-0805">Transcription regulation</keyword>
<dbReference type="SMART" id="SM00342">
    <property type="entry name" value="HTH_ARAC"/>
    <property type="match status" value="1"/>
</dbReference>
<dbReference type="PANTHER" id="PTHR11019">
    <property type="entry name" value="HTH-TYPE TRANSCRIPTIONAL REGULATOR NIMR"/>
    <property type="match status" value="1"/>
</dbReference>
<dbReference type="GO" id="GO:0003700">
    <property type="term" value="F:DNA-binding transcription factor activity"/>
    <property type="evidence" value="ECO:0007669"/>
    <property type="project" value="InterPro"/>
</dbReference>
<protein>
    <submittedName>
        <fullName evidence="4">HTH-type transcriptional repressor of iron protein A</fullName>
    </submittedName>
</protein>
<dbReference type="Proteomes" id="UP000019222">
    <property type="component" value="Chromosome"/>
</dbReference>
<dbReference type="PATRIC" id="fig|1224164.3.peg.987"/>
<sequence>MLLWCYEGTATVNAPDRVLSVMEGDLVIAPQGAFYTAGATICEMDFGRLPATVGTTTRRIHLGARWSERMVAEFARNKFGVRRLSDEVRALIDAPVTAPIMPKSEAAHHVSQRLVEHPSDQTPLLDFAAELGVSSRTIQRQFQSETGLVFSEWRAGLRVFVAASLIGSGMTSTEAAAIVGFGATSSLTRAFKRHTGRTPGAKVRAGGVPSGIPGMTVYARTDVDQVLWMAKGTATVTTDGFCRFVGRGETITLPSGTAMRVDVAAGSIAIPIPLAECEGVNDTMSALRASSRVPGTFSVMTALEECNSTN</sequence>
<keyword evidence="2" id="KW-0804">Transcription</keyword>
<gene>
    <name evidence="4" type="ORF">B843_04950</name>
</gene>
<dbReference type="GO" id="GO:0043565">
    <property type="term" value="F:sequence-specific DNA binding"/>
    <property type="evidence" value="ECO:0007669"/>
    <property type="project" value="InterPro"/>
</dbReference>
<dbReference type="KEGG" id="cvt:B843_04950"/>
<dbReference type="PANTHER" id="PTHR11019:SF199">
    <property type="entry name" value="HTH-TYPE TRANSCRIPTIONAL REGULATOR NIMR"/>
    <property type="match status" value="1"/>
</dbReference>
<dbReference type="Gene3D" id="1.10.10.60">
    <property type="entry name" value="Homeodomain-like"/>
    <property type="match status" value="1"/>
</dbReference>
<dbReference type="InterPro" id="IPR009057">
    <property type="entry name" value="Homeodomain-like_sf"/>
</dbReference>
<evidence type="ECO:0000256" key="1">
    <source>
        <dbReference type="ARBA" id="ARBA00023015"/>
    </source>
</evidence>
<dbReference type="RefSeq" id="WP_025252416.1">
    <property type="nucleotide sequence ID" value="NZ_CP004353.1"/>
</dbReference>
<dbReference type="PROSITE" id="PS01124">
    <property type="entry name" value="HTH_ARAC_FAMILY_2"/>
    <property type="match status" value="1"/>
</dbReference>
<dbReference type="eggNOG" id="COG2207">
    <property type="taxonomic scope" value="Bacteria"/>
</dbReference>
<evidence type="ECO:0000313" key="5">
    <source>
        <dbReference type="Proteomes" id="UP000019222"/>
    </source>
</evidence>
<reference evidence="4 5" key="1">
    <citation type="submission" date="2013-02" db="EMBL/GenBank/DDBJ databases">
        <title>The complete genome sequence of Corynebacterium vitaeruminis DSM 20294.</title>
        <authorList>
            <person name="Ruckert C."/>
            <person name="Albersmeier A."/>
            <person name="Kalinowski J."/>
        </authorList>
    </citation>
    <scope>NUCLEOTIDE SEQUENCE [LARGE SCALE GENOMIC DNA]</scope>
    <source>
        <strain evidence="5">ATCC 10234</strain>
    </source>
</reference>
<dbReference type="HOGENOM" id="CLU_810658_0_0_11"/>
<organism evidence="4 5">
    <name type="scientific">Corynebacterium vitaeruminis DSM 20294</name>
    <dbReference type="NCBI Taxonomy" id="1224164"/>
    <lineage>
        <taxon>Bacteria</taxon>
        <taxon>Bacillati</taxon>
        <taxon>Actinomycetota</taxon>
        <taxon>Actinomycetes</taxon>
        <taxon>Mycobacteriales</taxon>
        <taxon>Corynebacteriaceae</taxon>
        <taxon>Corynebacterium</taxon>
    </lineage>
</organism>
<accession>W5Y0E6</accession>
<dbReference type="AlphaFoldDB" id="W5Y0E6"/>
<dbReference type="STRING" id="1224164.B843_04950"/>
<proteinExistence type="predicted"/>
<dbReference type="EMBL" id="CP004353">
    <property type="protein sequence ID" value="AHI22379.1"/>
    <property type="molecule type" value="Genomic_DNA"/>
</dbReference>
<dbReference type="SUPFAM" id="SSF46689">
    <property type="entry name" value="Homeodomain-like"/>
    <property type="match status" value="2"/>
</dbReference>
<keyword evidence="5" id="KW-1185">Reference proteome</keyword>
<dbReference type="Pfam" id="PF12833">
    <property type="entry name" value="HTH_18"/>
    <property type="match status" value="1"/>
</dbReference>
<evidence type="ECO:0000313" key="4">
    <source>
        <dbReference type="EMBL" id="AHI22379.1"/>
    </source>
</evidence>
<evidence type="ECO:0000256" key="2">
    <source>
        <dbReference type="ARBA" id="ARBA00023163"/>
    </source>
</evidence>
<evidence type="ECO:0000259" key="3">
    <source>
        <dbReference type="PROSITE" id="PS01124"/>
    </source>
</evidence>